<protein>
    <submittedName>
        <fullName evidence="1">Helicase-primase subunit</fullName>
    </submittedName>
</protein>
<evidence type="ECO:0000313" key="2">
    <source>
        <dbReference type="Proteomes" id="UP000297205"/>
    </source>
</evidence>
<sequence>MAAARPGASGVPRLRWATGHVCAITIHSLWVEPGDRVGVLAALLCRDPDRYEVRFATAELTLGELGRWAPAEQRPSAAALHRMIREAAAPDALPLAPLRNTALWKVLYLCAVRAVRAAVGDFAFYAPVRFAVREDTGLLARVCAADGDGAADPPRPRGAVLRTEARVRLDRDAVRANASPTGDASLARARLCALQAGCLEGAPAVDAEIVTRSARFARRFPDVTQPAAKKVGALTDLFAVREYSVLVGARSLRTRALVPLDFDYLIAERASFSPVALMLLYRQWREALFAGPGQAAPLFAYLGPDVYPHGDEKVYCHMLGFPGFQTLVAPEAGAVAEAVDLYALTDGAWPALGIYAYHALAPAREDADPRAGAEDADRWPAGRVTTILEEPTHLAGRWMAKFDFSSFFATLYACLHPAHARVREVLRARLALGKAHVKRSLLTLVGGLKHLRPRTYAAVIGLANALSVEVERVANAHGFAICTYVKDGFWGVFGALATDRVAPEDAARAAEELRARCEAAALARLADLGAPAPAGVTLRLRLEGVYDRAFAWSPHQYWLHDSATGRTDFLGFPARTAFAREAKEACSRLLRALAEPERDSAGALYEEAERECMALVETGFRERLNPEFWSAPRPIAEWTWLPGCLYDREDALDRDCGPRDAVAVLGHDGERLVVPWALFPAPALLYKIDCAPHVRSALRALAASLSGAAAARFGDAAGEFEFRRTFEFLFQCPRAADEGDGEGDNKDG</sequence>
<dbReference type="InterPro" id="IPR004996">
    <property type="entry name" value="HSV_HEPA"/>
</dbReference>
<keyword evidence="1" id="KW-0067">ATP-binding</keyword>
<keyword evidence="2" id="KW-1185">Reference proteome</keyword>
<keyword evidence="1" id="KW-0347">Helicase</keyword>
<name>A0A286MM73_9ALPH</name>
<dbReference type="HAMAP" id="MF_04010">
    <property type="entry name" value="HSV_HEPA"/>
    <property type="match status" value="1"/>
</dbReference>
<organism evidence="1">
    <name type="scientific">Beluga whale alphaherpesvirus 1</name>
    <dbReference type="NCBI Taxonomy" id="1434720"/>
    <lineage>
        <taxon>Viruses</taxon>
        <taxon>Duplodnaviria</taxon>
        <taxon>Heunggongvirae</taxon>
        <taxon>Peploviricota</taxon>
        <taxon>Herviviricetes</taxon>
        <taxon>Herpesvirales</taxon>
        <taxon>Orthoherpesviridae</taxon>
        <taxon>Alphaherpesvirinae</taxon>
        <taxon>Varicellovirus</taxon>
        <taxon>Varicellovirus monodontidalpha1</taxon>
        <taxon>Monodontid alphaherpesvirus 1</taxon>
    </lineage>
</organism>
<dbReference type="KEGG" id="vg:65100004"/>
<dbReference type="GO" id="GO:0004386">
    <property type="term" value="F:helicase activity"/>
    <property type="evidence" value="ECO:0007669"/>
    <property type="project" value="UniProtKB-KW"/>
</dbReference>
<proteinExistence type="inferred from homology"/>
<gene>
    <name evidence="1" type="primary">UL8</name>
</gene>
<accession>A0A286MM73</accession>
<dbReference type="Proteomes" id="UP000297205">
    <property type="component" value="Segment"/>
</dbReference>
<dbReference type="GeneID" id="65100004"/>
<keyword evidence="1" id="KW-0378">Hydrolase</keyword>
<dbReference type="RefSeq" id="YP_010084983.1">
    <property type="nucleotide sequence ID" value="NC_055166.1"/>
</dbReference>
<keyword evidence="1" id="KW-0547">Nucleotide-binding</keyword>
<evidence type="ECO:0000313" key="1">
    <source>
        <dbReference type="EMBL" id="ASW27099.1"/>
    </source>
</evidence>
<dbReference type="Pfam" id="PF03324">
    <property type="entry name" value="Herpes_HEPA"/>
    <property type="match status" value="1"/>
</dbReference>
<dbReference type="EMBL" id="MF678601">
    <property type="protein sequence ID" value="ASW27099.1"/>
    <property type="molecule type" value="Genomic_DNA"/>
</dbReference>
<reference evidence="1" key="1">
    <citation type="submission" date="2017-08" db="EMBL/GenBank/DDBJ databases">
        <title>Genome sequence of an alphaherpesvirus from a beluga whale (Delphinapterus leucas).</title>
        <authorList>
            <person name="Davison A.J."/>
            <person name="Nielsen O."/>
            <person name="Subramaniam K."/>
            <person name="Jacob J.M."/>
            <person name="Romero C.H."/>
            <person name="Burek-Huntington K.A."/>
            <person name="Waltzek T.B."/>
        </authorList>
    </citation>
    <scope>NUCLEOTIDE SEQUENCE [LARGE SCALE GENOMIC DNA]</scope>
    <source>
        <strain evidence="1">LN3131-1</strain>
    </source>
</reference>
<dbReference type="GO" id="GO:0019079">
    <property type="term" value="P:viral genome replication"/>
    <property type="evidence" value="ECO:0007669"/>
    <property type="project" value="InterPro"/>
</dbReference>